<keyword evidence="11" id="KW-1185">Reference proteome</keyword>
<dbReference type="SUPFAM" id="SSF54897">
    <property type="entry name" value="Protease propeptides/inhibitors"/>
    <property type="match status" value="1"/>
</dbReference>
<gene>
    <name evidence="10" type="ORF">ACFQBQ_16495</name>
</gene>
<dbReference type="InterPro" id="IPR050819">
    <property type="entry name" value="Tripeptidyl-peptidase_I"/>
</dbReference>
<keyword evidence="2" id="KW-0645">Protease</keyword>
<evidence type="ECO:0000256" key="2">
    <source>
        <dbReference type="ARBA" id="ARBA00022670"/>
    </source>
</evidence>
<name>A0ABW1ZEK4_9BACT</name>
<dbReference type="CDD" id="cd11377">
    <property type="entry name" value="Pro-peptidase_S53"/>
    <property type="match status" value="1"/>
</dbReference>
<dbReference type="CDD" id="cd04056">
    <property type="entry name" value="Peptidases_S53"/>
    <property type="match status" value="1"/>
</dbReference>
<evidence type="ECO:0000313" key="11">
    <source>
        <dbReference type="Proteomes" id="UP001596391"/>
    </source>
</evidence>
<organism evidence="10 11">
    <name type="scientific">Granulicella cerasi</name>
    <dbReference type="NCBI Taxonomy" id="741063"/>
    <lineage>
        <taxon>Bacteria</taxon>
        <taxon>Pseudomonadati</taxon>
        <taxon>Acidobacteriota</taxon>
        <taxon>Terriglobia</taxon>
        <taxon>Terriglobales</taxon>
        <taxon>Acidobacteriaceae</taxon>
        <taxon>Granulicella</taxon>
    </lineage>
</organism>
<dbReference type="Gene3D" id="2.60.40.10">
    <property type="entry name" value="Immunoglobulins"/>
    <property type="match status" value="3"/>
</dbReference>
<dbReference type="InterPro" id="IPR015366">
    <property type="entry name" value="S53_propep"/>
</dbReference>
<feature type="domain" description="Peptidase S53" evidence="9">
    <location>
        <begin position="254"/>
        <end position="730"/>
    </location>
</feature>
<dbReference type="PANTHER" id="PTHR14218:SF15">
    <property type="entry name" value="TRIPEPTIDYL-PEPTIDASE 1"/>
    <property type="match status" value="1"/>
</dbReference>
<dbReference type="Pfam" id="PF09286">
    <property type="entry name" value="Pro-kuma_activ"/>
    <property type="match status" value="1"/>
</dbReference>
<keyword evidence="7" id="KW-0865">Zymogen</keyword>
<dbReference type="Pfam" id="PF16640">
    <property type="entry name" value="Big_3_5"/>
    <property type="match status" value="3"/>
</dbReference>
<dbReference type="PANTHER" id="PTHR14218">
    <property type="entry name" value="PROTEASE S8 TRIPEPTIDYL PEPTIDASE I CLN2"/>
    <property type="match status" value="1"/>
</dbReference>
<evidence type="ECO:0000259" key="9">
    <source>
        <dbReference type="PROSITE" id="PS51695"/>
    </source>
</evidence>
<evidence type="ECO:0000256" key="8">
    <source>
        <dbReference type="SAM" id="SignalP"/>
    </source>
</evidence>
<evidence type="ECO:0000256" key="6">
    <source>
        <dbReference type="ARBA" id="ARBA00022837"/>
    </source>
</evidence>
<keyword evidence="3" id="KW-0479">Metal-binding</keyword>
<reference evidence="11" key="1">
    <citation type="journal article" date="2019" name="Int. J. Syst. Evol. Microbiol.">
        <title>The Global Catalogue of Microorganisms (GCM) 10K type strain sequencing project: providing services to taxonomists for standard genome sequencing and annotation.</title>
        <authorList>
            <consortium name="The Broad Institute Genomics Platform"/>
            <consortium name="The Broad Institute Genome Sequencing Center for Infectious Disease"/>
            <person name="Wu L."/>
            <person name="Ma J."/>
        </authorList>
    </citation>
    <scope>NUCLEOTIDE SEQUENCE [LARGE SCALE GENOMIC DNA]</scope>
    <source>
        <strain evidence="11">CGMCC 1.16026</strain>
    </source>
</reference>
<evidence type="ECO:0000256" key="5">
    <source>
        <dbReference type="ARBA" id="ARBA00022825"/>
    </source>
</evidence>
<dbReference type="SMART" id="SM00944">
    <property type="entry name" value="Pro-kuma_activ"/>
    <property type="match status" value="1"/>
</dbReference>
<dbReference type="Proteomes" id="UP001596391">
    <property type="component" value="Unassembled WGS sequence"/>
</dbReference>
<proteinExistence type="predicted"/>
<dbReference type="EMBL" id="JBHSWI010000001">
    <property type="protein sequence ID" value="MFC6647141.1"/>
    <property type="molecule type" value="Genomic_DNA"/>
</dbReference>
<dbReference type="SUPFAM" id="SSF52743">
    <property type="entry name" value="Subtilisin-like"/>
    <property type="match status" value="1"/>
</dbReference>
<feature type="signal peptide" evidence="8">
    <location>
        <begin position="1"/>
        <end position="26"/>
    </location>
</feature>
<feature type="chain" id="PRO_5047382859" evidence="8">
    <location>
        <begin position="27"/>
        <end position="1190"/>
    </location>
</feature>
<sequence length="1190" mass="121504">MAMASKFLIRFAQTALLVNLVAPAFAQATARAVPQITHAVDELQRVTIAGGLNPQVANAADQGAIDEATPLNNVILMLKRTDAQEKALQAFMAAQQDPASPEFHHWLTPEEFGKQFGVADQDVAAITSWLTNHGLTVNSVANSRLSITFSGTAGQLKNTFGAEMHRYLASDGVAHRAVNNELSVPAALQPVISGIASLSDFRSKAMHRTVGVVTRNRSTGITRFTSPASALRDVQDGTKAVTPQLTSSGNPEYLVAPADFATMYNLKPLWDAGIDGTGQTIAIVAKSDVLTSDVDNFRSIFGLPATKLNHIYADGQNPGLASSEVEAVLDVEWSGAVAKNATIDLVVANDTVTTDGIVLSSEYIIDHNLAPILSMSWGQCELGLGTSGNQYVSALWQQAAAQGISVIVAAGDAGSDVCDQGATYSHYGLSVNGFASTPYDVAIGGTDLNVSYTNPTQYWNSTNDSATFASAKSYIPEVPWNDSCANPLVLATLQTLGSTDTTTAAVCNDSKYYSSFHAVEGGSGGASNCAVGTYVSSSNFSCTSGVPKPAWQKGVPGIPSDNVRDIPDVSLFAGAGLWESAYAICESDESPDGTCDFTNPTDVAYLAAGGTSFGTPAFAGIMALINQKQNSTQGNPNSVLYQLAATQYNNPATASSCTAENAATGNSCIFYDTTKANNAVPCYKGSKDCVTVGSNSYGILSGWDAGAGYDLATGLGSLNIANLVNNWSSVTTGTIATTTVIALSQTTIDYGSAVSGTITVTGASGTPTGDSSVLTDGYASGPYTLAAGTASFSADELTAGTHSVTARYAGDGTYIASVSAPVSIVVNQAPTTLAMALSRTSATSGDYVTVSSTIGTSVTSTSPTGTVTFTDTTTGAVLGTATAQPSFDAAGHTTAVAGYTFGSSLLKDGVNSITASYTGDTNYVGSTSAAVNITFVAAFTLTTAQSQLIVPTSSSASILLNLTPSGSALTSPVQFSCASTLPSFLSCSFSPAVLPIGTGATTTTLTLYAAPTQASTGIHRNFGSTGSGIALAGLALCLGLGFRKRSKTISVFAGMAMTLSFLTFSGCAGKSSPTASSITLTASSPTVAYGSAETFTATVSNANATGQIAFVDGTKELATQSLSGGLATYTTSKLGIGVHNVTAVYSGDSKYATATSAAASAAVTYSMTLPVLATDNNGNSITLNIPVVVK</sequence>
<evidence type="ECO:0000256" key="7">
    <source>
        <dbReference type="ARBA" id="ARBA00023145"/>
    </source>
</evidence>
<keyword evidence="6" id="KW-0106">Calcium</keyword>
<dbReference type="InterPro" id="IPR032109">
    <property type="entry name" value="Big_3_5"/>
</dbReference>
<keyword evidence="4" id="KW-0378">Hydrolase</keyword>
<dbReference type="InterPro" id="IPR036852">
    <property type="entry name" value="Peptidase_S8/S53_dom_sf"/>
</dbReference>
<comment type="cofactor">
    <cofactor evidence="1">
        <name>Ca(2+)</name>
        <dbReference type="ChEBI" id="CHEBI:29108"/>
    </cofactor>
</comment>
<dbReference type="PROSITE" id="PS51695">
    <property type="entry name" value="SEDOLISIN"/>
    <property type="match status" value="1"/>
</dbReference>
<dbReference type="Gene3D" id="3.40.50.200">
    <property type="entry name" value="Peptidase S8/S53 domain"/>
    <property type="match status" value="1"/>
</dbReference>
<dbReference type="InterPro" id="IPR013783">
    <property type="entry name" value="Ig-like_fold"/>
</dbReference>
<evidence type="ECO:0000313" key="10">
    <source>
        <dbReference type="EMBL" id="MFC6647141.1"/>
    </source>
</evidence>
<evidence type="ECO:0000256" key="1">
    <source>
        <dbReference type="ARBA" id="ARBA00001913"/>
    </source>
</evidence>
<evidence type="ECO:0000256" key="4">
    <source>
        <dbReference type="ARBA" id="ARBA00022801"/>
    </source>
</evidence>
<accession>A0ABW1ZEK4</accession>
<protein>
    <submittedName>
        <fullName evidence="10">Ig-like domain repeat protein</fullName>
    </submittedName>
</protein>
<dbReference type="RefSeq" id="WP_263370940.1">
    <property type="nucleotide sequence ID" value="NZ_JAGSYD010000002.1"/>
</dbReference>
<evidence type="ECO:0000256" key="3">
    <source>
        <dbReference type="ARBA" id="ARBA00022723"/>
    </source>
</evidence>
<comment type="caution">
    <text evidence="10">The sequence shown here is derived from an EMBL/GenBank/DDBJ whole genome shotgun (WGS) entry which is preliminary data.</text>
</comment>
<keyword evidence="8" id="KW-0732">Signal</keyword>
<dbReference type="InterPro" id="IPR030400">
    <property type="entry name" value="Sedolisin_dom"/>
</dbReference>
<keyword evidence="5" id="KW-0720">Serine protease</keyword>